<dbReference type="EMBL" id="JADQDF010000001">
    <property type="protein sequence ID" value="MBW0129109.1"/>
    <property type="molecule type" value="Genomic_DNA"/>
</dbReference>
<organism evidence="9 10">
    <name type="scientific">Pseudonocardia oceani</name>
    <dbReference type="NCBI Taxonomy" id="2792013"/>
    <lineage>
        <taxon>Bacteria</taxon>
        <taxon>Bacillati</taxon>
        <taxon>Actinomycetota</taxon>
        <taxon>Actinomycetes</taxon>
        <taxon>Pseudonocardiales</taxon>
        <taxon>Pseudonocardiaceae</taxon>
        <taxon>Pseudonocardia</taxon>
    </lineage>
</organism>
<keyword evidence="4 7" id="KW-0812">Transmembrane</keyword>
<dbReference type="InterPro" id="IPR032818">
    <property type="entry name" value="DedA-like"/>
</dbReference>
<evidence type="ECO:0000313" key="9">
    <source>
        <dbReference type="EMBL" id="MBW0129109.1"/>
    </source>
</evidence>
<keyword evidence="6 7" id="KW-0472">Membrane</keyword>
<protein>
    <submittedName>
        <fullName evidence="9">VTT domain-containing protein</fullName>
    </submittedName>
</protein>
<dbReference type="PANTHER" id="PTHR30353:SF0">
    <property type="entry name" value="TRANSMEMBRANE PROTEIN"/>
    <property type="match status" value="1"/>
</dbReference>
<dbReference type="Pfam" id="PF09335">
    <property type="entry name" value="VTT_dom"/>
    <property type="match status" value="1"/>
</dbReference>
<evidence type="ECO:0000259" key="8">
    <source>
        <dbReference type="Pfam" id="PF09335"/>
    </source>
</evidence>
<evidence type="ECO:0000256" key="5">
    <source>
        <dbReference type="ARBA" id="ARBA00022989"/>
    </source>
</evidence>
<name>A0ABS6UAC6_9PSEU</name>
<feature type="transmembrane region" description="Helical" evidence="7">
    <location>
        <begin position="193"/>
        <end position="213"/>
    </location>
</feature>
<dbReference type="Proteomes" id="UP000694300">
    <property type="component" value="Unassembled WGS sequence"/>
</dbReference>
<comment type="caution">
    <text evidence="9">The sequence shown here is derived from an EMBL/GenBank/DDBJ whole genome shotgun (WGS) entry which is preliminary data.</text>
</comment>
<comment type="subcellular location">
    <subcellularLocation>
        <location evidence="1 7">Cell membrane</location>
        <topology evidence="1 7">Multi-pass membrane protein</topology>
    </subcellularLocation>
</comment>
<gene>
    <name evidence="9" type="ORF">I4I82_15685</name>
</gene>
<feature type="transmembrane region" description="Helical" evidence="7">
    <location>
        <begin position="72"/>
        <end position="95"/>
    </location>
</feature>
<accession>A0ABS6UAC6</accession>
<dbReference type="InterPro" id="IPR032816">
    <property type="entry name" value="VTT_dom"/>
</dbReference>
<dbReference type="PANTHER" id="PTHR30353">
    <property type="entry name" value="INNER MEMBRANE PROTEIN DEDA-RELATED"/>
    <property type="match status" value="1"/>
</dbReference>
<comment type="similarity">
    <text evidence="2 7">Belongs to the DedA family.</text>
</comment>
<evidence type="ECO:0000256" key="3">
    <source>
        <dbReference type="ARBA" id="ARBA00022475"/>
    </source>
</evidence>
<feature type="transmembrane region" description="Helical" evidence="7">
    <location>
        <begin position="31"/>
        <end position="52"/>
    </location>
</feature>
<keyword evidence="3 7" id="KW-1003">Cell membrane</keyword>
<feature type="transmembrane region" description="Helical" evidence="7">
    <location>
        <begin position="131"/>
        <end position="152"/>
    </location>
</feature>
<reference evidence="9 10" key="1">
    <citation type="submission" date="2020-11" db="EMBL/GenBank/DDBJ databases">
        <title>Pseudonocardia abyssalis sp. nov. and Pseudonocardia oceani sp. nov., description and phylogenomic analysis of two novel actinomycetes isolated from the deep Southern Ocean.</title>
        <authorList>
            <person name="Parra J."/>
        </authorList>
    </citation>
    <scope>NUCLEOTIDE SEQUENCE [LARGE SCALE GENOMIC DNA]</scope>
    <source>
        <strain evidence="10">KRD185</strain>
    </source>
</reference>
<sequence length="222" mass="24440">MPVPSRPVTTTLALGPEWLQPDAIITWLGPWALVGLALIVFAECGLLLGFFLPGDSLLFTAGLFVAQGAIQFPLWLVCALLVVAAFVGNVIGYYIGRAAGPAVFDKPESRLFKPKHVARTQEFFDKYGTRAIVLGRFVPIVRTFITVMAGVGRMDARRYFTYSLFGGVLWAAGVTVLGFWLGQFQFVRDNIELMLLLIVFLSVVPIVIEIVRARRTPGVHAR</sequence>
<evidence type="ECO:0000256" key="2">
    <source>
        <dbReference type="ARBA" id="ARBA00010792"/>
    </source>
</evidence>
<feature type="transmembrane region" description="Helical" evidence="7">
    <location>
        <begin position="159"/>
        <end position="181"/>
    </location>
</feature>
<feature type="domain" description="VTT" evidence="8">
    <location>
        <begin position="53"/>
        <end position="178"/>
    </location>
</feature>
<keyword evidence="5 7" id="KW-1133">Transmembrane helix</keyword>
<evidence type="ECO:0000256" key="7">
    <source>
        <dbReference type="RuleBase" id="RU367016"/>
    </source>
</evidence>
<evidence type="ECO:0000256" key="6">
    <source>
        <dbReference type="ARBA" id="ARBA00023136"/>
    </source>
</evidence>
<keyword evidence="10" id="KW-1185">Reference proteome</keyword>
<evidence type="ECO:0000256" key="4">
    <source>
        <dbReference type="ARBA" id="ARBA00022692"/>
    </source>
</evidence>
<proteinExistence type="inferred from homology"/>
<evidence type="ECO:0000313" key="10">
    <source>
        <dbReference type="Proteomes" id="UP000694300"/>
    </source>
</evidence>
<evidence type="ECO:0000256" key="1">
    <source>
        <dbReference type="ARBA" id="ARBA00004651"/>
    </source>
</evidence>